<keyword evidence="4" id="KW-1185">Reference proteome</keyword>
<accession>A0A3M7PYR1</accession>
<feature type="domain" description="DNA/pantothenate metabolism flavoprotein C-terminal" evidence="2">
    <location>
        <begin position="161"/>
        <end position="276"/>
    </location>
</feature>
<name>A0A3M7PYR1_BRAPC</name>
<dbReference type="InterPro" id="IPR007085">
    <property type="entry name" value="DNA/pantothenate-metab_flavo_C"/>
</dbReference>
<dbReference type="STRING" id="10195.A0A3M7PYR1"/>
<evidence type="ECO:0000259" key="2">
    <source>
        <dbReference type="Pfam" id="PF04127"/>
    </source>
</evidence>
<protein>
    <submittedName>
        <fullName evidence="3">Phosphopantothenate--cysteine ligase</fullName>
    </submittedName>
</protein>
<organism evidence="3 4">
    <name type="scientific">Brachionus plicatilis</name>
    <name type="common">Marine rotifer</name>
    <name type="synonym">Brachionus muelleri</name>
    <dbReference type="NCBI Taxonomy" id="10195"/>
    <lineage>
        <taxon>Eukaryota</taxon>
        <taxon>Metazoa</taxon>
        <taxon>Spiralia</taxon>
        <taxon>Gnathifera</taxon>
        <taxon>Rotifera</taxon>
        <taxon>Eurotatoria</taxon>
        <taxon>Monogononta</taxon>
        <taxon>Pseudotrocha</taxon>
        <taxon>Ploima</taxon>
        <taxon>Brachionidae</taxon>
        <taxon>Brachionus</taxon>
    </lineage>
</organism>
<dbReference type="PANTHER" id="PTHR12290">
    <property type="entry name" value="CORNICHON-RELATED"/>
    <property type="match status" value="1"/>
</dbReference>
<comment type="similarity">
    <text evidence="1">Belongs to the PPC synthetase family.</text>
</comment>
<dbReference type="Pfam" id="PF04127">
    <property type="entry name" value="DFP"/>
    <property type="match status" value="1"/>
</dbReference>
<evidence type="ECO:0000313" key="3">
    <source>
        <dbReference type="EMBL" id="RNA04094.1"/>
    </source>
</evidence>
<keyword evidence="3" id="KW-0436">Ligase</keyword>
<sequence length="306" mass="35291">MEHEYSGLLSQETKEKIDNFVKFHKQNNTNVVLITSGGTTVPLEHNTVRFIDNFSIGTRGSASAEYFIQKSYAVLFVHRRRSLRPFERKFHNVNLLKLINKNEPNAPTELFKVNQSLINFNFDQLLESHQDAVEKNLILNVDFITVFEYFALLDYSCRAISSLEKNALVYLAAAVSDFYVPLNEMPEHKIQSSDGNLVLDLKPVPKMVGKLRSEWCPKAYVVTFKLETDPSLLLTKAKKSIEKYQHNCVIGNILEQRKNNVLILESNGKVTDIYLNEEKHCEIEEMIIDHLCTEHFLYKKNQPSYG</sequence>
<dbReference type="SUPFAM" id="SSF102645">
    <property type="entry name" value="CoaB-like"/>
    <property type="match status" value="1"/>
</dbReference>
<dbReference type="GO" id="GO:0015937">
    <property type="term" value="P:coenzyme A biosynthetic process"/>
    <property type="evidence" value="ECO:0007669"/>
    <property type="project" value="UniProtKB-ARBA"/>
</dbReference>
<evidence type="ECO:0000313" key="4">
    <source>
        <dbReference type="Proteomes" id="UP000276133"/>
    </source>
</evidence>
<gene>
    <name evidence="3" type="ORF">BpHYR1_014528</name>
</gene>
<dbReference type="Gene3D" id="3.40.50.10300">
    <property type="entry name" value="CoaB-like"/>
    <property type="match status" value="1"/>
</dbReference>
<reference evidence="3 4" key="1">
    <citation type="journal article" date="2018" name="Sci. Rep.">
        <title>Genomic signatures of local adaptation to the degree of environmental predictability in rotifers.</title>
        <authorList>
            <person name="Franch-Gras L."/>
            <person name="Hahn C."/>
            <person name="Garcia-Roger E.M."/>
            <person name="Carmona M.J."/>
            <person name="Serra M."/>
            <person name="Gomez A."/>
        </authorList>
    </citation>
    <scope>NUCLEOTIDE SEQUENCE [LARGE SCALE GENOMIC DNA]</scope>
    <source>
        <strain evidence="3">HYR1</strain>
    </source>
</reference>
<dbReference type="EMBL" id="REGN01008240">
    <property type="protein sequence ID" value="RNA04094.1"/>
    <property type="molecule type" value="Genomic_DNA"/>
</dbReference>
<dbReference type="GO" id="GO:0016874">
    <property type="term" value="F:ligase activity"/>
    <property type="evidence" value="ECO:0007669"/>
    <property type="project" value="UniProtKB-KW"/>
</dbReference>
<evidence type="ECO:0000256" key="1">
    <source>
        <dbReference type="ARBA" id="ARBA00005703"/>
    </source>
</evidence>
<proteinExistence type="inferred from homology"/>
<comment type="caution">
    <text evidence="3">The sequence shown here is derived from an EMBL/GenBank/DDBJ whole genome shotgun (WGS) entry which is preliminary data.</text>
</comment>
<dbReference type="Proteomes" id="UP000276133">
    <property type="component" value="Unassembled WGS sequence"/>
</dbReference>
<dbReference type="AlphaFoldDB" id="A0A3M7PYR1"/>
<dbReference type="InterPro" id="IPR035929">
    <property type="entry name" value="CoaB-like_sf"/>
</dbReference>
<dbReference type="OrthoDB" id="70224at2759"/>